<protein>
    <submittedName>
        <fullName evidence="7">Flagellar hook-associated protein 3</fullName>
    </submittedName>
</protein>
<evidence type="ECO:0000256" key="4">
    <source>
        <dbReference type="ARBA" id="ARBA00022525"/>
    </source>
</evidence>
<organism evidence="7 8">
    <name type="scientific">Exilibacterium tricleocarpae</name>
    <dbReference type="NCBI Taxonomy" id="2591008"/>
    <lineage>
        <taxon>Bacteria</taxon>
        <taxon>Pseudomonadati</taxon>
        <taxon>Pseudomonadota</taxon>
        <taxon>Gammaproteobacteria</taxon>
        <taxon>Cellvibrionales</taxon>
        <taxon>Cellvibrionaceae</taxon>
        <taxon>Exilibacterium</taxon>
    </lineage>
</organism>
<dbReference type="SUPFAM" id="SSF64518">
    <property type="entry name" value="Phase 1 flagellin"/>
    <property type="match status" value="1"/>
</dbReference>
<evidence type="ECO:0000259" key="6">
    <source>
        <dbReference type="Pfam" id="PF00669"/>
    </source>
</evidence>
<gene>
    <name evidence="7" type="primary">flgL</name>
    <name evidence="7" type="ORF">FKG94_05610</name>
</gene>
<dbReference type="GO" id="GO:0009424">
    <property type="term" value="C:bacterial-type flagellum hook"/>
    <property type="evidence" value="ECO:0007669"/>
    <property type="project" value="InterPro"/>
</dbReference>
<dbReference type="InterPro" id="IPR013384">
    <property type="entry name" value="Flagell_FlgL"/>
</dbReference>
<evidence type="ECO:0000313" key="8">
    <source>
        <dbReference type="Proteomes" id="UP000319732"/>
    </source>
</evidence>
<dbReference type="Gene3D" id="1.20.1330.10">
    <property type="entry name" value="f41 fragment of flagellin, N-terminal domain"/>
    <property type="match status" value="2"/>
</dbReference>
<dbReference type="AlphaFoldDB" id="A0A545U3U1"/>
<keyword evidence="7" id="KW-0966">Cell projection</keyword>
<comment type="subcellular location">
    <subcellularLocation>
        <location evidence="1">Bacterial flagellum</location>
    </subcellularLocation>
    <subcellularLocation>
        <location evidence="2">Secreted</location>
    </subcellularLocation>
</comment>
<dbReference type="NCBIfam" id="TIGR02550">
    <property type="entry name" value="flagell_flgL"/>
    <property type="match status" value="1"/>
</dbReference>
<evidence type="ECO:0000256" key="5">
    <source>
        <dbReference type="ARBA" id="ARBA00023143"/>
    </source>
</evidence>
<evidence type="ECO:0000313" key="7">
    <source>
        <dbReference type="EMBL" id="TQV84139.1"/>
    </source>
</evidence>
<comment type="caution">
    <text evidence="7">The sequence shown here is derived from an EMBL/GenBank/DDBJ whole genome shotgun (WGS) entry which is preliminary data.</text>
</comment>
<dbReference type="GO" id="GO:0071973">
    <property type="term" value="P:bacterial-type flagellum-dependent cell motility"/>
    <property type="evidence" value="ECO:0007669"/>
    <property type="project" value="InterPro"/>
</dbReference>
<feature type="domain" description="Flagellin N-terminal" evidence="6">
    <location>
        <begin position="3"/>
        <end position="141"/>
    </location>
</feature>
<sequence>MRISTLQIFGIADNSIGRANAAIAKTQEQLSTGKRVLTPSDDPVAATKILQLNQNIARVAQFGKNIDIAENNLRLEESTLSSVNNLIQRIQEIAVQAGNTASLTENEYLALSSEVDARLDELFNLVNTRNANGDYIFSGYKSRTPAFTGDALTGFSYQGDDGQMFIQISNNTDLAASDSGKRIFLDIPAAANTVKTQASPANRSDPPVQITLGQVVDQLAYDDFYPEDIVISFNADTALTPPDKNFTVTERSTGKVIEANRPYVSGEDLVYRGVSFRVVGSPVSGTAATAATRAFGADTVVAFPVDFSAINSTFDITVAGRTETLVLDANLTSVADLAANLNSAANGNAAKLANLGMTADAGGLQMPAGINFSISGGDANVDAVTGLATLAGTSAVDGQLATHGDQLFVESADNQGLLTTLARFSDAMRRYDGSQDGADLVSSVVASTLANLASAQTNILEVTSQLGARANTIESTRELHLDTELVSREILSDLQDLDYAEAASRLSAQTLILEAAQASFLRVSQLTLFSRL</sequence>
<evidence type="ECO:0000256" key="3">
    <source>
        <dbReference type="ARBA" id="ARBA00005709"/>
    </source>
</evidence>
<evidence type="ECO:0000256" key="1">
    <source>
        <dbReference type="ARBA" id="ARBA00004365"/>
    </source>
</evidence>
<dbReference type="GO" id="GO:0005198">
    <property type="term" value="F:structural molecule activity"/>
    <property type="evidence" value="ECO:0007669"/>
    <property type="project" value="InterPro"/>
</dbReference>
<keyword evidence="8" id="KW-1185">Reference proteome</keyword>
<dbReference type="InterPro" id="IPR001492">
    <property type="entry name" value="Flagellin"/>
</dbReference>
<dbReference type="OrthoDB" id="9768249at2"/>
<keyword evidence="7" id="KW-0282">Flagellum</keyword>
<dbReference type="GO" id="GO:0005576">
    <property type="term" value="C:extracellular region"/>
    <property type="evidence" value="ECO:0007669"/>
    <property type="project" value="UniProtKB-SubCell"/>
</dbReference>
<dbReference type="Proteomes" id="UP000319732">
    <property type="component" value="Unassembled WGS sequence"/>
</dbReference>
<dbReference type="PANTHER" id="PTHR42792">
    <property type="entry name" value="FLAGELLIN"/>
    <property type="match status" value="1"/>
</dbReference>
<accession>A0A545U3U1</accession>
<keyword evidence="5" id="KW-0975">Bacterial flagellum</keyword>
<keyword evidence="7" id="KW-0969">Cilium</keyword>
<evidence type="ECO:0000256" key="2">
    <source>
        <dbReference type="ARBA" id="ARBA00004613"/>
    </source>
</evidence>
<name>A0A545U3U1_9GAMM</name>
<keyword evidence="4" id="KW-0964">Secreted</keyword>
<dbReference type="InterPro" id="IPR001029">
    <property type="entry name" value="Flagellin_N"/>
</dbReference>
<dbReference type="Pfam" id="PF00669">
    <property type="entry name" value="Flagellin_N"/>
    <property type="match status" value="1"/>
</dbReference>
<reference evidence="7 8" key="1">
    <citation type="submission" date="2019-06" db="EMBL/GenBank/DDBJ databases">
        <title>Whole genome sequence for Cellvibrionaceae sp. R142.</title>
        <authorList>
            <person name="Wang G."/>
        </authorList>
    </citation>
    <scope>NUCLEOTIDE SEQUENCE [LARGE SCALE GENOMIC DNA]</scope>
    <source>
        <strain evidence="7 8">R142</strain>
    </source>
</reference>
<dbReference type="RefSeq" id="WP_142903218.1">
    <property type="nucleotide sequence ID" value="NZ_ML660089.1"/>
</dbReference>
<comment type="similarity">
    <text evidence="3">Belongs to the bacterial flagellin family.</text>
</comment>
<dbReference type="PANTHER" id="PTHR42792:SF1">
    <property type="entry name" value="FLAGELLAR HOOK-ASSOCIATED PROTEIN 3"/>
    <property type="match status" value="1"/>
</dbReference>
<proteinExistence type="inferred from homology"/>
<dbReference type="EMBL" id="VHSG01000006">
    <property type="protein sequence ID" value="TQV84139.1"/>
    <property type="molecule type" value="Genomic_DNA"/>
</dbReference>